<dbReference type="EMBL" id="BAAAZC010000006">
    <property type="protein sequence ID" value="GAA3961755.1"/>
    <property type="molecule type" value="Genomic_DNA"/>
</dbReference>
<feature type="transmembrane region" description="Helical" evidence="1">
    <location>
        <begin position="28"/>
        <end position="49"/>
    </location>
</feature>
<reference evidence="4" key="1">
    <citation type="journal article" date="2019" name="Int. J. Syst. Evol. Microbiol.">
        <title>The Global Catalogue of Microorganisms (GCM) 10K type strain sequencing project: providing services to taxonomists for standard genome sequencing and annotation.</title>
        <authorList>
            <consortium name="The Broad Institute Genomics Platform"/>
            <consortium name="The Broad Institute Genome Sequencing Center for Infectious Disease"/>
            <person name="Wu L."/>
            <person name="Ma J."/>
        </authorList>
    </citation>
    <scope>NUCLEOTIDE SEQUENCE [LARGE SCALE GENOMIC DNA]</scope>
    <source>
        <strain evidence="4">JCM 16601</strain>
    </source>
</reference>
<protein>
    <recommendedName>
        <fullName evidence="2">YcxB-like C-terminal domain-containing protein</fullName>
    </recommendedName>
</protein>
<gene>
    <name evidence="3" type="ORF">GCM10022210_07050</name>
</gene>
<evidence type="ECO:0000313" key="4">
    <source>
        <dbReference type="Proteomes" id="UP001500742"/>
    </source>
</evidence>
<dbReference type="InterPro" id="IPR025588">
    <property type="entry name" value="YcxB-like_C"/>
</dbReference>
<dbReference type="Proteomes" id="UP001500742">
    <property type="component" value="Unassembled WGS sequence"/>
</dbReference>
<feature type="domain" description="YcxB-like C-terminal" evidence="2">
    <location>
        <begin position="95"/>
        <end position="155"/>
    </location>
</feature>
<evidence type="ECO:0000313" key="3">
    <source>
        <dbReference type="EMBL" id="GAA3961755.1"/>
    </source>
</evidence>
<dbReference type="RefSeq" id="WP_259092020.1">
    <property type="nucleotide sequence ID" value="NZ_BAAAZC010000006.1"/>
</dbReference>
<keyword evidence="1" id="KW-1133">Transmembrane helix</keyword>
<evidence type="ECO:0000256" key="1">
    <source>
        <dbReference type="SAM" id="Phobius"/>
    </source>
</evidence>
<organism evidence="3 4">
    <name type="scientific">Mucilaginibacter dorajii</name>
    <dbReference type="NCBI Taxonomy" id="692994"/>
    <lineage>
        <taxon>Bacteria</taxon>
        <taxon>Pseudomonadati</taxon>
        <taxon>Bacteroidota</taxon>
        <taxon>Sphingobacteriia</taxon>
        <taxon>Sphingobacteriales</taxon>
        <taxon>Sphingobacteriaceae</taxon>
        <taxon>Mucilaginibacter</taxon>
    </lineage>
</organism>
<accession>A0ABP7P9C0</accession>
<sequence length="166" mass="19669">MEDIIVNSAIDFKTYLGIVYRTYFAKRIFLIIGIAFVVSQIFLLTQPHIDWPYEFQVLTFFIGFYGLLIPILMYFAAKNSFKKTAFLREPLLYSINEEKIEVKGDTFSSNNNWQYITKLVEREKYFMVRTGSRAFHYLPKDGFKSREDISRLKSIAKEKSIKFSYK</sequence>
<comment type="caution">
    <text evidence="3">The sequence shown here is derived from an EMBL/GenBank/DDBJ whole genome shotgun (WGS) entry which is preliminary data.</text>
</comment>
<evidence type="ECO:0000259" key="2">
    <source>
        <dbReference type="Pfam" id="PF14317"/>
    </source>
</evidence>
<name>A0ABP7P9C0_9SPHI</name>
<keyword evidence="1" id="KW-0812">Transmembrane</keyword>
<keyword evidence="4" id="KW-1185">Reference proteome</keyword>
<feature type="transmembrane region" description="Helical" evidence="1">
    <location>
        <begin position="55"/>
        <end position="77"/>
    </location>
</feature>
<proteinExistence type="predicted"/>
<dbReference type="Pfam" id="PF14317">
    <property type="entry name" value="YcxB"/>
    <property type="match status" value="1"/>
</dbReference>
<keyword evidence="1" id="KW-0472">Membrane</keyword>